<gene>
    <name evidence="2" type="ORF">OM33_02715</name>
</gene>
<dbReference type="eggNOG" id="COG4798">
    <property type="taxonomic scope" value="Bacteria"/>
</dbReference>
<dbReference type="Gene3D" id="3.40.50.150">
    <property type="entry name" value="Vaccinia Virus protein VP39"/>
    <property type="match status" value="1"/>
</dbReference>
<feature type="signal peptide" evidence="1">
    <location>
        <begin position="1"/>
        <end position="23"/>
    </location>
</feature>
<dbReference type="RefSeq" id="WP_038638442.1">
    <property type="nucleotide sequence ID" value="NZ_CP009888.1"/>
</dbReference>
<sequence length="270" mass="29531">MKTILNLAITAAIAASSITAVHATTLQEAVKSEVRSDKNKSRDEFRNPQQTLNFFGLTEDMTVVEIWPGGGWYTEVISPVVAEKGKFVAAHFPSGTDVGYFNKHLPKYQAKIKNTPALSKTEITEFHPKFSPDMAPAGSADMVLTFRNLHNFYMTSDEMMQTTLDSAFKALKPGGVLGVVDHKLPENLDAEAFRQSGYIKQSVVEAAAKKAGFKLVASSGVNANPLDQAQYEKGVWTLPPTLALGDKDKAKYLAIGESNRFTLKFVKPTL</sequence>
<name>A0A0A7EC79_9GAMM</name>
<evidence type="ECO:0000313" key="2">
    <source>
        <dbReference type="EMBL" id="AIY64184.1"/>
    </source>
</evidence>
<dbReference type="Proteomes" id="UP000030341">
    <property type="component" value="Chromosome 1"/>
</dbReference>
<evidence type="ECO:0000256" key="1">
    <source>
        <dbReference type="SAM" id="SignalP"/>
    </source>
</evidence>
<keyword evidence="2" id="KW-0808">Transferase</keyword>
<keyword evidence="1" id="KW-0732">Signal</keyword>
<dbReference type="SUPFAM" id="SSF53335">
    <property type="entry name" value="S-adenosyl-L-methionine-dependent methyltransferases"/>
    <property type="match status" value="1"/>
</dbReference>
<feature type="chain" id="PRO_5002028214" evidence="1">
    <location>
        <begin position="24"/>
        <end position="270"/>
    </location>
</feature>
<dbReference type="KEGG" id="pseo:OM33_02715"/>
<dbReference type="InterPro" id="IPR029063">
    <property type="entry name" value="SAM-dependent_MTases_sf"/>
</dbReference>
<keyword evidence="3" id="KW-1185">Reference proteome</keyword>
<keyword evidence="2" id="KW-0489">Methyltransferase</keyword>
<reference evidence="2 3" key="1">
    <citation type="submission" date="2014-11" db="EMBL/GenBank/DDBJ databases">
        <title>Complete Genome Sequence of Pseudoalteromonas sp. Strain OCN003 Isolated from Kaneohe Bay, Oahu, Hawaii.</title>
        <authorList>
            <person name="Beurmann S."/>
            <person name="Videau P."/>
            <person name="Ushijima B."/>
            <person name="Smith A.M."/>
            <person name="Aeby G.S."/>
            <person name="Callahan S.M."/>
            <person name="Belcaid M."/>
        </authorList>
    </citation>
    <scope>NUCLEOTIDE SEQUENCE [LARGE SCALE GENOMIC DNA]</scope>
    <source>
        <strain evidence="2 3">OCN003</strain>
    </source>
</reference>
<dbReference type="EMBL" id="CP009888">
    <property type="protein sequence ID" value="AIY64184.1"/>
    <property type="molecule type" value="Genomic_DNA"/>
</dbReference>
<dbReference type="GO" id="GO:0032259">
    <property type="term" value="P:methylation"/>
    <property type="evidence" value="ECO:0007669"/>
    <property type="project" value="UniProtKB-KW"/>
</dbReference>
<proteinExistence type="predicted"/>
<dbReference type="GO" id="GO:0008168">
    <property type="term" value="F:methyltransferase activity"/>
    <property type="evidence" value="ECO:0007669"/>
    <property type="project" value="UniProtKB-KW"/>
</dbReference>
<dbReference type="OrthoDB" id="9801692at2"/>
<dbReference type="AlphaFoldDB" id="A0A0A7EC79"/>
<accession>A0A0A7EC79</accession>
<dbReference type="STRING" id="1348114.OM33_02715"/>
<dbReference type="PIRSF" id="PIRSF031679">
    <property type="entry name" value="Mtase_Alr7345_prd"/>
    <property type="match status" value="1"/>
</dbReference>
<organism evidence="2 3">
    <name type="scientific">Pseudoalteromonas piratica</name>
    <dbReference type="NCBI Taxonomy" id="1348114"/>
    <lineage>
        <taxon>Bacteria</taxon>
        <taxon>Pseudomonadati</taxon>
        <taxon>Pseudomonadota</taxon>
        <taxon>Gammaproteobacteria</taxon>
        <taxon>Alteromonadales</taxon>
        <taxon>Pseudoalteromonadaceae</taxon>
        <taxon>Pseudoalteromonas</taxon>
    </lineage>
</organism>
<dbReference type="HOGENOM" id="CLU_072291_0_0_6"/>
<evidence type="ECO:0000313" key="3">
    <source>
        <dbReference type="Proteomes" id="UP000030341"/>
    </source>
</evidence>
<protein>
    <submittedName>
        <fullName evidence="2">Methyltransferase</fullName>
    </submittedName>
</protein>
<dbReference type="InterPro" id="IPR016980">
    <property type="entry name" value="S-AdoMet-dep_MeTrfase_Alr7345"/>
</dbReference>